<keyword evidence="3" id="KW-1185">Reference proteome</keyword>
<feature type="compositionally biased region" description="Basic and acidic residues" evidence="1">
    <location>
        <begin position="247"/>
        <end position="264"/>
    </location>
</feature>
<dbReference type="Gramene" id="OPUNC06G14320.1">
    <property type="protein sequence ID" value="OPUNC06G14320.1"/>
    <property type="gene ID" value="OPUNC06G14320"/>
</dbReference>
<name>A0A0E0LBT3_ORYPU</name>
<accession>A0A0E0LBT3</accession>
<evidence type="ECO:0000313" key="2">
    <source>
        <dbReference type="EnsemblPlants" id="OPUNC06G14320.1"/>
    </source>
</evidence>
<reference evidence="2" key="1">
    <citation type="submission" date="2015-04" db="UniProtKB">
        <authorList>
            <consortium name="EnsemblPlants"/>
        </authorList>
    </citation>
    <scope>IDENTIFICATION</scope>
</reference>
<protein>
    <submittedName>
        <fullName evidence="2">Uncharacterized protein</fullName>
    </submittedName>
</protein>
<dbReference type="STRING" id="4537.A0A0E0LBT3"/>
<evidence type="ECO:0000313" key="3">
    <source>
        <dbReference type="Proteomes" id="UP000026962"/>
    </source>
</evidence>
<dbReference type="AlphaFoldDB" id="A0A0E0LBT3"/>
<evidence type="ECO:0000256" key="1">
    <source>
        <dbReference type="SAM" id="MobiDB-lite"/>
    </source>
</evidence>
<dbReference type="Proteomes" id="UP000026962">
    <property type="component" value="Chromosome 6"/>
</dbReference>
<proteinExistence type="predicted"/>
<feature type="region of interest" description="Disordered" evidence="1">
    <location>
        <begin position="234"/>
        <end position="272"/>
    </location>
</feature>
<sequence length="272" mass="30842">MIKPKLKFADKRMNKWNYVKDQQKKVMLQIPGLYPTKSSIRPPFTHLTDKNLDPMEKCASKSNHDHVFAAKPLKAKEGFLASSVEKSNPQLTRPMHGLVCTKEGFPARLVEKSNPQLILPKQMCGSVRGVHNAGTFEQYGVRLKGQSTMTNDNCGEELKFCKVKNDSISKESTMAKGLMVNKGNLYEDNTCDKICGEVMMGDDKKILHYVNLCSTKSLKRDYIPSTCGDRYKDIMKGNEVSNPSPLTKDERNKYDIDECEDSKNPRPNKKQR</sequence>
<organism evidence="2">
    <name type="scientific">Oryza punctata</name>
    <name type="common">Red rice</name>
    <dbReference type="NCBI Taxonomy" id="4537"/>
    <lineage>
        <taxon>Eukaryota</taxon>
        <taxon>Viridiplantae</taxon>
        <taxon>Streptophyta</taxon>
        <taxon>Embryophyta</taxon>
        <taxon>Tracheophyta</taxon>
        <taxon>Spermatophyta</taxon>
        <taxon>Magnoliopsida</taxon>
        <taxon>Liliopsida</taxon>
        <taxon>Poales</taxon>
        <taxon>Poaceae</taxon>
        <taxon>BOP clade</taxon>
        <taxon>Oryzoideae</taxon>
        <taxon>Oryzeae</taxon>
        <taxon>Oryzinae</taxon>
        <taxon>Oryza</taxon>
    </lineage>
</organism>
<dbReference type="HOGENOM" id="CLU_1024452_0_0_1"/>
<dbReference type="EnsemblPlants" id="OPUNC06G14320.1">
    <property type="protein sequence ID" value="OPUNC06G14320.1"/>
    <property type="gene ID" value="OPUNC06G14320"/>
</dbReference>
<reference evidence="2" key="2">
    <citation type="submission" date="2018-05" db="EMBL/GenBank/DDBJ databases">
        <title>OpunRS2 (Oryza punctata Reference Sequence Version 2).</title>
        <authorList>
            <person name="Zhang J."/>
            <person name="Kudrna D."/>
            <person name="Lee S."/>
            <person name="Talag J."/>
            <person name="Welchert J."/>
            <person name="Wing R.A."/>
        </authorList>
    </citation>
    <scope>NUCLEOTIDE SEQUENCE [LARGE SCALE GENOMIC DNA]</scope>
</reference>